<protein>
    <submittedName>
        <fullName evidence="3">Uncharacterized protein</fullName>
    </submittedName>
</protein>
<feature type="coiled-coil region" evidence="1">
    <location>
        <begin position="159"/>
        <end position="286"/>
    </location>
</feature>
<accession>A0AAE9EEW8</accession>
<dbReference type="AlphaFoldDB" id="A0AAE9EEW8"/>
<gene>
    <name evidence="3" type="ORF">L5515_015448</name>
</gene>
<evidence type="ECO:0000256" key="2">
    <source>
        <dbReference type="SAM" id="MobiDB-lite"/>
    </source>
</evidence>
<feature type="compositionally biased region" description="Basic and acidic residues" evidence="2">
    <location>
        <begin position="1"/>
        <end position="12"/>
    </location>
</feature>
<feature type="region of interest" description="Disordered" evidence="2">
    <location>
        <begin position="1"/>
        <end position="20"/>
    </location>
</feature>
<reference evidence="3 4" key="1">
    <citation type="submission" date="2022-04" db="EMBL/GenBank/DDBJ databases">
        <title>Chromosome-level reference genomes for two strains of Caenorhabditis briggsae: an improved platform for comparative genomics.</title>
        <authorList>
            <person name="Stevens L."/>
            <person name="Andersen E."/>
        </authorList>
    </citation>
    <scope>NUCLEOTIDE SEQUENCE [LARGE SCALE GENOMIC DNA]</scope>
    <source>
        <strain evidence="3">VX34</strain>
        <tissue evidence="3">Whole-organism</tissue>
    </source>
</reference>
<keyword evidence="1" id="KW-0175">Coiled coil</keyword>
<dbReference type="EMBL" id="CP092621">
    <property type="protein sequence ID" value="UMM20088.1"/>
    <property type="molecule type" value="Genomic_DNA"/>
</dbReference>
<sequence length="291" mass="34103">MSGTKFREKQNEDATFNNLHQNVDIEKVPVLSNAPYSKAQTPVPLSIESSASSSKAMFLPNFLTNPLMGKLPNLVPPGNQEVIWIPPLQNQHSTILQAAFPDQNTSVPQPKPTSPISFQAHQYIEHQEQVIRMSNRNVRVLRRQFNEQRNAIFYGKMENKMLSQRIIQHEERIEYLETQRELEKGNAKKHMNERNEALQKLEKTFHENLEVVKSQKMLEIQLALANQTMNHLRNEINAQSDVYKEGVGFLRRELEKQHEMILENLRKEMKEKEELWENEREELIKRNLENS</sequence>
<proteinExistence type="predicted"/>
<evidence type="ECO:0000313" key="4">
    <source>
        <dbReference type="Proteomes" id="UP000829354"/>
    </source>
</evidence>
<name>A0AAE9EEW8_CAEBR</name>
<organism evidence="3 4">
    <name type="scientific">Caenorhabditis briggsae</name>
    <dbReference type="NCBI Taxonomy" id="6238"/>
    <lineage>
        <taxon>Eukaryota</taxon>
        <taxon>Metazoa</taxon>
        <taxon>Ecdysozoa</taxon>
        <taxon>Nematoda</taxon>
        <taxon>Chromadorea</taxon>
        <taxon>Rhabditida</taxon>
        <taxon>Rhabditina</taxon>
        <taxon>Rhabditomorpha</taxon>
        <taxon>Rhabditoidea</taxon>
        <taxon>Rhabditidae</taxon>
        <taxon>Peloderinae</taxon>
        <taxon>Caenorhabditis</taxon>
    </lineage>
</organism>
<evidence type="ECO:0000313" key="3">
    <source>
        <dbReference type="EMBL" id="UMM20088.1"/>
    </source>
</evidence>
<evidence type="ECO:0000256" key="1">
    <source>
        <dbReference type="SAM" id="Coils"/>
    </source>
</evidence>
<keyword evidence="4" id="KW-1185">Reference proteome</keyword>
<dbReference type="Proteomes" id="UP000829354">
    <property type="component" value="Chromosome II"/>
</dbReference>